<accession>A0A914SDE2</accession>
<sequence>MPFAGNTHAISGASLGPEDGHLIGEGDKREIARKIFNSSFLSFLWNGGRVYLGMISSHSHLNVTRCDHLDIQISCDREILAQKMSHDKYMNAVQMKFCGGEKGQAGRAVKKMNSENKNICRSDLCCRPAPFVLD</sequence>
<evidence type="ECO:0000313" key="1">
    <source>
        <dbReference type="Proteomes" id="UP000887564"/>
    </source>
</evidence>
<proteinExistence type="predicted"/>
<reference evidence="2" key="1">
    <citation type="submission" date="2022-11" db="UniProtKB">
        <authorList>
            <consortium name="WormBaseParasite"/>
        </authorList>
    </citation>
    <scope>IDENTIFICATION</scope>
</reference>
<name>A0A914SDE2_PAREQ</name>
<dbReference type="WBParaSite" id="PEQ_0001208601-mRNA-1">
    <property type="protein sequence ID" value="PEQ_0001208601-mRNA-1"/>
    <property type="gene ID" value="PEQ_0001208601"/>
</dbReference>
<keyword evidence="1" id="KW-1185">Reference proteome</keyword>
<protein>
    <submittedName>
        <fullName evidence="2">Uncharacterized protein</fullName>
    </submittedName>
</protein>
<dbReference type="AlphaFoldDB" id="A0A914SDE2"/>
<organism evidence="1 2">
    <name type="scientific">Parascaris equorum</name>
    <name type="common">Equine roundworm</name>
    <dbReference type="NCBI Taxonomy" id="6256"/>
    <lineage>
        <taxon>Eukaryota</taxon>
        <taxon>Metazoa</taxon>
        <taxon>Ecdysozoa</taxon>
        <taxon>Nematoda</taxon>
        <taxon>Chromadorea</taxon>
        <taxon>Rhabditida</taxon>
        <taxon>Spirurina</taxon>
        <taxon>Ascaridomorpha</taxon>
        <taxon>Ascaridoidea</taxon>
        <taxon>Ascarididae</taxon>
        <taxon>Parascaris</taxon>
    </lineage>
</organism>
<evidence type="ECO:0000313" key="2">
    <source>
        <dbReference type="WBParaSite" id="PEQ_0001208601-mRNA-1"/>
    </source>
</evidence>
<dbReference type="Proteomes" id="UP000887564">
    <property type="component" value="Unplaced"/>
</dbReference>